<name>C6BZR0_MARSD</name>
<dbReference type="Proteomes" id="UP000002601">
    <property type="component" value="Chromosome"/>
</dbReference>
<dbReference type="Pfam" id="PF03551">
    <property type="entry name" value="PadR"/>
    <property type="match status" value="1"/>
</dbReference>
<dbReference type="STRING" id="526222.Desal_0902"/>
<dbReference type="eggNOG" id="COG1695">
    <property type="taxonomic scope" value="Bacteria"/>
</dbReference>
<dbReference type="RefSeq" id="WP_015850786.1">
    <property type="nucleotide sequence ID" value="NC_012881.1"/>
</dbReference>
<dbReference type="EMBL" id="CP001649">
    <property type="protein sequence ID" value="ACS78967.1"/>
    <property type="molecule type" value="Genomic_DNA"/>
</dbReference>
<keyword evidence="3" id="KW-1185">Reference proteome</keyword>
<dbReference type="PANTHER" id="PTHR33169:SF14">
    <property type="entry name" value="TRANSCRIPTIONAL REGULATOR RV3488"/>
    <property type="match status" value="1"/>
</dbReference>
<evidence type="ECO:0000313" key="2">
    <source>
        <dbReference type="EMBL" id="ACS78967.1"/>
    </source>
</evidence>
<gene>
    <name evidence="2" type="ordered locus">Desal_0902</name>
</gene>
<evidence type="ECO:0000259" key="1">
    <source>
        <dbReference type="Pfam" id="PF03551"/>
    </source>
</evidence>
<sequence>MSKKAGGGKPQRYVQPSLLLALKSGSSYGYELIQTISGYGFLRAEAPPGMIYRHLRQMDEEGLVESKWDAEGDGPAKRVYAITPEGLEILEAWIIHMERQRDALDSFIARYREGQ</sequence>
<organism evidence="2 3">
    <name type="scientific">Maridesulfovibrio salexigens (strain ATCC 14822 / DSM 2638 / NCIMB 8403 / VKM B-1763)</name>
    <name type="common">Desulfovibrio salexigens</name>
    <dbReference type="NCBI Taxonomy" id="526222"/>
    <lineage>
        <taxon>Bacteria</taxon>
        <taxon>Pseudomonadati</taxon>
        <taxon>Thermodesulfobacteriota</taxon>
        <taxon>Desulfovibrionia</taxon>
        <taxon>Desulfovibrionales</taxon>
        <taxon>Desulfovibrionaceae</taxon>
        <taxon>Maridesulfovibrio</taxon>
    </lineage>
</organism>
<dbReference type="InterPro" id="IPR052509">
    <property type="entry name" value="Metal_resp_DNA-bind_regulator"/>
</dbReference>
<dbReference type="Gene3D" id="1.10.10.10">
    <property type="entry name" value="Winged helix-like DNA-binding domain superfamily/Winged helix DNA-binding domain"/>
    <property type="match status" value="1"/>
</dbReference>
<dbReference type="SUPFAM" id="SSF46785">
    <property type="entry name" value="Winged helix' DNA-binding domain"/>
    <property type="match status" value="1"/>
</dbReference>
<protein>
    <submittedName>
        <fullName evidence="2">Transcriptional regulator, PadR-like family</fullName>
    </submittedName>
</protein>
<accession>C6BZR0</accession>
<dbReference type="OrthoDB" id="1683430at2"/>
<feature type="domain" description="Transcription regulator PadR N-terminal" evidence="1">
    <location>
        <begin position="18"/>
        <end position="91"/>
    </location>
</feature>
<dbReference type="AlphaFoldDB" id="C6BZR0"/>
<dbReference type="InterPro" id="IPR036388">
    <property type="entry name" value="WH-like_DNA-bd_sf"/>
</dbReference>
<evidence type="ECO:0000313" key="3">
    <source>
        <dbReference type="Proteomes" id="UP000002601"/>
    </source>
</evidence>
<dbReference type="KEGG" id="dsa:Desal_0902"/>
<reference evidence="2 3" key="1">
    <citation type="submission" date="2009-06" db="EMBL/GenBank/DDBJ databases">
        <title>Complete sequence of Desulfovibrio salexigens DSM 2638.</title>
        <authorList>
            <consortium name="US DOE Joint Genome Institute"/>
            <person name="Lucas S."/>
            <person name="Copeland A."/>
            <person name="Lapidus A."/>
            <person name="Glavina del Rio T."/>
            <person name="Tice H."/>
            <person name="Bruce D."/>
            <person name="Goodwin L."/>
            <person name="Pitluck S."/>
            <person name="Munk A.C."/>
            <person name="Brettin T."/>
            <person name="Detter J.C."/>
            <person name="Han C."/>
            <person name="Tapia R."/>
            <person name="Larimer F."/>
            <person name="Land M."/>
            <person name="Hauser L."/>
            <person name="Kyrpides N."/>
            <person name="Anderson I."/>
            <person name="Wall J.D."/>
            <person name="Arkin A.P."/>
            <person name="Dehal P."/>
            <person name="Chivian D."/>
            <person name="Giles B."/>
            <person name="Hazen T.C."/>
        </authorList>
    </citation>
    <scope>NUCLEOTIDE SEQUENCE [LARGE SCALE GENOMIC DNA]</scope>
    <source>
        <strain evidence="3">ATCC 14822 / DSM 2638 / NCIMB 8403 / VKM B-1763</strain>
    </source>
</reference>
<dbReference type="InterPro" id="IPR005149">
    <property type="entry name" value="Tscrpt_reg_PadR_N"/>
</dbReference>
<dbReference type="HOGENOM" id="CLU_063440_5_0_7"/>
<proteinExistence type="predicted"/>
<dbReference type="PANTHER" id="PTHR33169">
    <property type="entry name" value="PADR-FAMILY TRANSCRIPTIONAL REGULATOR"/>
    <property type="match status" value="1"/>
</dbReference>
<dbReference type="InterPro" id="IPR036390">
    <property type="entry name" value="WH_DNA-bd_sf"/>
</dbReference>